<evidence type="ECO:0000313" key="6">
    <source>
        <dbReference type="Proteomes" id="UP000184932"/>
    </source>
</evidence>
<dbReference type="PROSITE" id="PS00061">
    <property type="entry name" value="ADH_SHORT"/>
    <property type="match status" value="1"/>
</dbReference>
<dbReference type="InterPro" id="IPR020904">
    <property type="entry name" value="Sc_DH/Rdtase_CS"/>
</dbReference>
<keyword evidence="6" id="KW-1185">Reference proteome</keyword>
<evidence type="ECO:0000313" key="5">
    <source>
        <dbReference type="EMBL" id="SIN99904.1"/>
    </source>
</evidence>
<keyword evidence="2" id="KW-0560">Oxidoreductase</keyword>
<evidence type="ECO:0000259" key="4">
    <source>
        <dbReference type="SMART" id="SM00822"/>
    </source>
</evidence>
<evidence type="ECO:0000256" key="2">
    <source>
        <dbReference type="ARBA" id="ARBA00023002"/>
    </source>
</evidence>
<dbReference type="CDD" id="cd05233">
    <property type="entry name" value="SDR_c"/>
    <property type="match status" value="1"/>
</dbReference>
<dbReference type="Gene3D" id="3.40.50.720">
    <property type="entry name" value="NAD(P)-binding Rossmann-like Domain"/>
    <property type="match status" value="1"/>
</dbReference>
<reference evidence="6" key="1">
    <citation type="submission" date="2016-11" db="EMBL/GenBank/DDBJ databases">
        <authorList>
            <person name="Varghese N."/>
            <person name="Submissions S."/>
        </authorList>
    </citation>
    <scope>NUCLEOTIDE SEQUENCE [LARGE SCALE GENOMIC DNA]</scope>
    <source>
        <strain evidence="6">DSM 29440</strain>
    </source>
</reference>
<feature type="region of interest" description="Disordered" evidence="3">
    <location>
        <begin position="236"/>
        <end position="255"/>
    </location>
</feature>
<dbReference type="Pfam" id="PF13561">
    <property type="entry name" value="adh_short_C2"/>
    <property type="match status" value="1"/>
</dbReference>
<evidence type="ECO:0000256" key="3">
    <source>
        <dbReference type="SAM" id="MobiDB-lite"/>
    </source>
</evidence>
<dbReference type="InterPro" id="IPR057326">
    <property type="entry name" value="KR_dom"/>
</dbReference>
<evidence type="ECO:0000256" key="1">
    <source>
        <dbReference type="ARBA" id="ARBA00006484"/>
    </source>
</evidence>
<dbReference type="PRINTS" id="PR00081">
    <property type="entry name" value="GDHRDH"/>
</dbReference>
<dbReference type="SUPFAM" id="SSF51735">
    <property type="entry name" value="NAD(P)-binding Rossmann-fold domains"/>
    <property type="match status" value="1"/>
</dbReference>
<dbReference type="Proteomes" id="UP000184932">
    <property type="component" value="Unassembled WGS sequence"/>
</dbReference>
<feature type="domain" description="Ketoreductase" evidence="4">
    <location>
        <begin position="11"/>
        <end position="183"/>
    </location>
</feature>
<organism evidence="5 6">
    <name type="scientific">Vannielia litorea</name>
    <dbReference type="NCBI Taxonomy" id="1217970"/>
    <lineage>
        <taxon>Bacteria</taxon>
        <taxon>Pseudomonadati</taxon>
        <taxon>Pseudomonadota</taxon>
        <taxon>Alphaproteobacteria</taxon>
        <taxon>Rhodobacterales</taxon>
        <taxon>Paracoccaceae</taxon>
        <taxon>Vannielia</taxon>
    </lineage>
</organism>
<proteinExistence type="inferred from homology"/>
<dbReference type="GO" id="GO:0016491">
    <property type="term" value="F:oxidoreductase activity"/>
    <property type="evidence" value="ECO:0007669"/>
    <property type="project" value="UniProtKB-KW"/>
</dbReference>
<dbReference type="FunFam" id="3.40.50.720:FF:000084">
    <property type="entry name" value="Short-chain dehydrogenase reductase"/>
    <property type="match status" value="1"/>
</dbReference>
<dbReference type="InterPro" id="IPR051122">
    <property type="entry name" value="SDR_DHRS6-like"/>
</dbReference>
<dbReference type="RefSeq" id="WP_074256109.1">
    <property type="nucleotide sequence ID" value="NZ_FSRL01000001.1"/>
</dbReference>
<dbReference type="AlphaFoldDB" id="A0A1N6FXA6"/>
<name>A0A1N6FXA6_9RHOB</name>
<gene>
    <name evidence="5" type="ORF">SAMN05444002_2036</name>
</gene>
<dbReference type="OrthoDB" id="9803333at2"/>
<dbReference type="PRINTS" id="PR00080">
    <property type="entry name" value="SDRFAMILY"/>
</dbReference>
<dbReference type="PANTHER" id="PTHR43477">
    <property type="entry name" value="DIHYDROANTICAPSIN 7-DEHYDROGENASE"/>
    <property type="match status" value="1"/>
</dbReference>
<dbReference type="SMART" id="SM00822">
    <property type="entry name" value="PKS_KR"/>
    <property type="match status" value="1"/>
</dbReference>
<protein>
    <submittedName>
        <fullName evidence="5">3-oxoacyl-[acyl-carrier protein] reductase/2-keto-3-deoxy-L-fuconate dehydrogenase</fullName>
    </submittedName>
</protein>
<dbReference type="STRING" id="1217970.SAMN05444002_2036"/>
<sequence>MTQPQDTPDGSLTLLVGGAGRIGRAIAERLIDKGRRVVVLDLHPAELDGVAFIETDIRSDASVAEALDLVARRHGSVDALICAAGYLSGGNVLELTEDDIARHFEVNLLGAVRVSQKVAAGMRETGGKILFISSIHGQIGVPNRAAYAMSKAALGAWSRAMAVELAPHRIRVNVLAPGAVDTGGMHDPAQRAFWQAETPSGRVAKVEEIARFAALLTSDEASFMTGQTIAVDGGASNLRPQGLSPSPGPVARLGA</sequence>
<comment type="similarity">
    <text evidence="1">Belongs to the short-chain dehydrogenases/reductases (SDR) family.</text>
</comment>
<dbReference type="PANTHER" id="PTHR43477:SF1">
    <property type="entry name" value="DIHYDROANTICAPSIN 7-DEHYDROGENASE"/>
    <property type="match status" value="1"/>
</dbReference>
<dbReference type="InterPro" id="IPR036291">
    <property type="entry name" value="NAD(P)-bd_dom_sf"/>
</dbReference>
<dbReference type="EMBL" id="FSRL01000001">
    <property type="protein sequence ID" value="SIN99904.1"/>
    <property type="molecule type" value="Genomic_DNA"/>
</dbReference>
<dbReference type="InterPro" id="IPR002347">
    <property type="entry name" value="SDR_fam"/>
</dbReference>
<accession>A0A1N6FXA6</accession>